<reference evidence="1 2" key="1">
    <citation type="submission" date="2017-11" db="EMBL/GenBank/DDBJ databases">
        <title>De-novo sequencing of pomegranate (Punica granatum L.) genome.</title>
        <authorList>
            <person name="Akparov Z."/>
            <person name="Amiraslanov A."/>
            <person name="Hajiyeva S."/>
            <person name="Abbasov M."/>
            <person name="Kaur K."/>
            <person name="Hamwieh A."/>
            <person name="Solovyev V."/>
            <person name="Salamov A."/>
            <person name="Braich B."/>
            <person name="Kosarev P."/>
            <person name="Mahmoud A."/>
            <person name="Hajiyev E."/>
            <person name="Babayeva S."/>
            <person name="Izzatullayeva V."/>
            <person name="Mammadov A."/>
            <person name="Mammadov A."/>
            <person name="Sharifova S."/>
            <person name="Ojaghi J."/>
            <person name="Eynullazada K."/>
            <person name="Bayramov B."/>
            <person name="Abdulazimova A."/>
            <person name="Shahmuradov I."/>
        </authorList>
    </citation>
    <scope>NUCLEOTIDE SEQUENCE [LARGE SCALE GENOMIC DNA]</scope>
    <source>
        <strain evidence="2">cv. AG2017</strain>
        <tissue evidence="1">Leaf</tissue>
    </source>
</reference>
<comment type="caution">
    <text evidence="1">The sequence shown here is derived from an EMBL/GenBank/DDBJ whole genome shotgun (WGS) entry which is preliminary data.</text>
</comment>
<proteinExistence type="predicted"/>
<protein>
    <submittedName>
        <fullName evidence="1">Uncharacterized protein</fullName>
    </submittedName>
</protein>
<dbReference type="EMBL" id="PGOL01002749">
    <property type="protein sequence ID" value="PKI45252.1"/>
    <property type="molecule type" value="Genomic_DNA"/>
</dbReference>
<keyword evidence="2" id="KW-1185">Reference proteome</keyword>
<accession>A0A2I0IMM5</accession>
<dbReference type="Proteomes" id="UP000233551">
    <property type="component" value="Unassembled WGS sequence"/>
</dbReference>
<gene>
    <name evidence="1" type="ORF">CRG98_034357</name>
</gene>
<evidence type="ECO:0000313" key="1">
    <source>
        <dbReference type="EMBL" id="PKI45252.1"/>
    </source>
</evidence>
<sequence>MGQSASADVPDIPPGTSEMPPGIDLHLCRPYTLAFTALGISGPRTSDFGSPNLVSAFTAFHGLRPSIYCFRDFGSLDFVSAFTAFHGLRPSIYCFRDFGSLDFVSAFTAFHGLWPSIYCSRDFGSPDFVSAFTAFRTSRPLYCFLRASAFHLPLHIPQIPLTLLSHDRGGASYHKNDDRSGRRDQKSASHGLWLHLLTEHATKEGQAVSTPFWPTGFPHEDSRLKPGALFITRQSEANGRARGHEQWEKS</sequence>
<evidence type="ECO:0000313" key="2">
    <source>
        <dbReference type="Proteomes" id="UP000233551"/>
    </source>
</evidence>
<organism evidence="1 2">
    <name type="scientific">Punica granatum</name>
    <name type="common">Pomegranate</name>
    <dbReference type="NCBI Taxonomy" id="22663"/>
    <lineage>
        <taxon>Eukaryota</taxon>
        <taxon>Viridiplantae</taxon>
        <taxon>Streptophyta</taxon>
        <taxon>Embryophyta</taxon>
        <taxon>Tracheophyta</taxon>
        <taxon>Spermatophyta</taxon>
        <taxon>Magnoliopsida</taxon>
        <taxon>eudicotyledons</taxon>
        <taxon>Gunneridae</taxon>
        <taxon>Pentapetalae</taxon>
        <taxon>rosids</taxon>
        <taxon>malvids</taxon>
        <taxon>Myrtales</taxon>
        <taxon>Lythraceae</taxon>
        <taxon>Punica</taxon>
    </lineage>
</organism>
<name>A0A2I0IMM5_PUNGR</name>
<dbReference type="AlphaFoldDB" id="A0A2I0IMM5"/>